<dbReference type="Pfam" id="PF01483">
    <property type="entry name" value="P_proprotein"/>
    <property type="match status" value="1"/>
</dbReference>
<dbReference type="SUPFAM" id="SSF52743">
    <property type="entry name" value="Subtilisin-like"/>
    <property type="match status" value="1"/>
</dbReference>
<dbReference type="OrthoDB" id="300641at2759"/>
<dbReference type="GO" id="GO:0016485">
    <property type="term" value="P:protein processing"/>
    <property type="evidence" value="ECO:0007669"/>
    <property type="project" value="TreeGrafter"/>
</dbReference>
<feature type="active site" description="Charge relay system" evidence="7 8">
    <location>
        <position position="242"/>
    </location>
</feature>
<feature type="chain" id="PRO_5040969548" description="P/Homo B domain-containing protein" evidence="9">
    <location>
        <begin position="19"/>
        <end position="635"/>
    </location>
</feature>
<organism evidence="11 12">
    <name type="scientific">Agrocybe chaxingu</name>
    <dbReference type="NCBI Taxonomy" id="84603"/>
    <lineage>
        <taxon>Eukaryota</taxon>
        <taxon>Fungi</taxon>
        <taxon>Dikarya</taxon>
        <taxon>Basidiomycota</taxon>
        <taxon>Agaricomycotina</taxon>
        <taxon>Agaricomycetes</taxon>
        <taxon>Agaricomycetidae</taxon>
        <taxon>Agaricales</taxon>
        <taxon>Agaricineae</taxon>
        <taxon>Strophariaceae</taxon>
        <taxon>Agrocybe</taxon>
    </lineage>
</organism>
<evidence type="ECO:0000313" key="11">
    <source>
        <dbReference type="EMBL" id="KAJ3501521.1"/>
    </source>
</evidence>
<dbReference type="InterPro" id="IPR034182">
    <property type="entry name" value="Kexin/furin"/>
</dbReference>
<name>A0A9W8JSQ1_9AGAR</name>
<feature type="domain" description="P/Homo B" evidence="10">
    <location>
        <begin position="467"/>
        <end position="617"/>
    </location>
</feature>
<dbReference type="Pfam" id="PF00082">
    <property type="entry name" value="Peptidase_S8"/>
    <property type="match status" value="2"/>
</dbReference>
<dbReference type="PROSITE" id="PS00138">
    <property type="entry name" value="SUBTILASE_SER"/>
    <property type="match status" value="1"/>
</dbReference>
<dbReference type="InterPro" id="IPR015500">
    <property type="entry name" value="Peptidase_S8_subtilisin-rel"/>
</dbReference>
<protein>
    <recommendedName>
        <fullName evidence="10">P/Homo B domain-containing protein</fullName>
    </recommendedName>
</protein>
<dbReference type="PROSITE" id="PS51829">
    <property type="entry name" value="P_HOMO_B"/>
    <property type="match status" value="1"/>
</dbReference>
<dbReference type="InterPro" id="IPR000209">
    <property type="entry name" value="Peptidase_S8/S53_dom"/>
</dbReference>
<evidence type="ECO:0000256" key="5">
    <source>
        <dbReference type="ARBA" id="ARBA00022825"/>
    </source>
</evidence>
<reference evidence="11" key="1">
    <citation type="submission" date="2022-07" db="EMBL/GenBank/DDBJ databases">
        <title>Genome Sequence of Agrocybe chaxingu.</title>
        <authorList>
            <person name="Buettner E."/>
        </authorList>
    </citation>
    <scope>NUCLEOTIDE SEQUENCE</scope>
    <source>
        <strain evidence="11">MP-N11</strain>
    </source>
</reference>
<keyword evidence="4 8" id="KW-0378">Hydrolase</keyword>
<evidence type="ECO:0000256" key="3">
    <source>
        <dbReference type="ARBA" id="ARBA00022729"/>
    </source>
</evidence>
<dbReference type="InterPro" id="IPR023828">
    <property type="entry name" value="Peptidase_S8_Ser-AS"/>
</dbReference>
<evidence type="ECO:0000256" key="2">
    <source>
        <dbReference type="ARBA" id="ARBA00022670"/>
    </source>
</evidence>
<dbReference type="GO" id="GO:0004252">
    <property type="term" value="F:serine-type endopeptidase activity"/>
    <property type="evidence" value="ECO:0007669"/>
    <property type="project" value="UniProtKB-UniRule"/>
</dbReference>
<dbReference type="Gene3D" id="3.40.50.200">
    <property type="entry name" value="Peptidase S8/S53 domain"/>
    <property type="match status" value="1"/>
</dbReference>
<keyword evidence="6" id="KW-0106">Calcium</keyword>
<dbReference type="FunFam" id="2.60.120.260:FF:000026">
    <property type="entry name" value="proprotein convertase subtilisin/kexin type 7"/>
    <property type="match status" value="1"/>
</dbReference>
<dbReference type="CDD" id="cd04059">
    <property type="entry name" value="Peptidases_S8_Protein_convertases_Kexins_Furin-like"/>
    <property type="match status" value="1"/>
</dbReference>
<evidence type="ECO:0000259" key="10">
    <source>
        <dbReference type="PROSITE" id="PS51829"/>
    </source>
</evidence>
<evidence type="ECO:0000256" key="9">
    <source>
        <dbReference type="SAM" id="SignalP"/>
    </source>
</evidence>
<keyword evidence="3 9" id="KW-0732">Signal</keyword>
<feature type="active site" description="Charge relay system" evidence="7 8">
    <location>
        <position position="204"/>
    </location>
</feature>
<evidence type="ECO:0000256" key="1">
    <source>
        <dbReference type="ARBA" id="ARBA00005325"/>
    </source>
</evidence>
<dbReference type="GO" id="GO:0000139">
    <property type="term" value="C:Golgi membrane"/>
    <property type="evidence" value="ECO:0007669"/>
    <property type="project" value="TreeGrafter"/>
</dbReference>
<dbReference type="PRINTS" id="PR00723">
    <property type="entry name" value="SUBTILISIN"/>
</dbReference>
<dbReference type="PROSITE" id="PS51892">
    <property type="entry name" value="SUBTILASE"/>
    <property type="match status" value="1"/>
</dbReference>
<feature type="signal peptide" evidence="9">
    <location>
        <begin position="1"/>
        <end position="18"/>
    </location>
</feature>
<evidence type="ECO:0000256" key="7">
    <source>
        <dbReference type="PIRSR" id="PIRSR615500-1"/>
    </source>
</evidence>
<feature type="active site" description="Charge relay system" evidence="7 8">
    <location>
        <position position="391"/>
    </location>
</feature>
<evidence type="ECO:0000313" key="12">
    <source>
        <dbReference type="Proteomes" id="UP001148786"/>
    </source>
</evidence>
<keyword evidence="12" id="KW-1185">Reference proteome</keyword>
<dbReference type="EMBL" id="JANKHO010001423">
    <property type="protein sequence ID" value="KAJ3501521.1"/>
    <property type="molecule type" value="Genomic_DNA"/>
</dbReference>
<dbReference type="PANTHER" id="PTHR42884:SF14">
    <property type="entry name" value="NEUROENDOCRINE CONVERTASE 1"/>
    <property type="match status" value="1"/>
</dbReference>
<dbReference type="InterPro" id="IPR022398">
    <property type="entry name" value="Peptidase_S8_His-AS"/>
</dbReference>
<proteinExistence type="inferred from homology"/>
<keyword evidence="2 8" id="KW-0645">Protease</keyword>
<dbReference type="InterPro" id="IPR002884">
    <property type="entry name" value="P_dom"/>
</dbReference>
<accession>A0A9W8JSQ1</accession>
<comment type="caution">
    <text evidence="11">The sequence shown here is derived from an EMBL/GenBank/DDBJ whole genome shotgun (WGS) entry which is preliminary data.</text>
</comment>
<evidence type="ECO:0000256" key="8">
    <source>
        <dbReference type="PROSITE-ProRule" id="PRU01240"/>
    </source>
</evidence>
<gene>
    <name evidence="11" type="ORF">NLJ89_g9299</name>
</gene>
<dbReference type="SUPFAM" id="SSF49785">
    <property type="entry name" value="Galactose-binding domain-like"/>
    <property type="match status" value="1"/>
</dbReference>
<evidence type="ECO:0000256" key="4">
    <source>
        <dbReference type="ARBA" id="ARBA00022801"/>
    </source>
</evidence>
<keyword evidence="5 8" id="KW-0720">Serine protease</keyword>
<dbReference type="Proteomes" id="UP001148786">
    <property type="component" value="Unassembled WGS sequence"/>
</dbReference>
<dbReference type="PANTHER" id="PTHR42884">
    <property type="entry name" value="PROPROTEIN CONVERTASE SUBTILISIN/KEXIN-RELATED"/>
    <property type="match status" value="1"/>
</dbReference>
<dbReference type="Gene3D" id="2.60.120.260">
    <property type="entry name" value="Galactose-binding domain-like"/>
    <property type="match status" value="1"/>
</dbReference>
<sequence length="635" mass="70735">MPKNLLWVLLVSIALARAATPPTKRHYNTHNYYVLEHKPDTYTAPLEDVARSLGVEVVERAGELEDVWLVRTPKPPARFVEGREVVEEGDELDPILSAFENLQTIASSHLTARSEEGLYARQIVSSVNFLEKQTLRELVKRAPPPIRPSKTSSSGVAQRLGLKDPLFTEQWHLVNDDYPEHMMNTTPVWDMGLTGKGVSTSFLDDGLDFETDDLKDAFDEKNSYDFNAHVPLPRPTGVRDHHGTRCAGQVVARRNEACGVGIAYDAKAAGDVSVYSCSWGPRDDGETMDAPSYLIRKAVVNGINHGRDGKGSIFVFASGNGGRFGDQCNFDGYTNSIFSVTVGSVDYMGFHPTYSEACAANMIVAYSSGNGRHIVTTDRGKECSRTHGGTSAAAPNAVGVFTLALQARPDLTWRDIQHLCVNTARKINPDDPDWERTASGRMFSYKYGYGALDAYAFVTAAQKWTNVKPQAWIHTETIRVGDGKMDVLKHKKYRYHGGIPIPADGVESKMTITKEMMQEHNLETLEHIDVRVWINHSKRGDVEVSIISPHGIRSVLAGTREWDEATTGFPGWRFMTIKHWGEDPVGEWVLKVNDQKDPEHNGTFLGWNMALWGSAIDPMKTHHRQPRLHIDNPAR</sequence>
<dbReference type="InterPro" id="IPR008979">
    <property type="entry name" value="Galactose-bd-like_sf"/>
</dbReference>
<dbReference type="GO" id="GO:0005802">
    <property type="term" value="C:trans-Golgi network"/>
    <property type="evidence" value="ECO:0007669"/>
    <property type="project" value="TreeGrafter"/>
</dbReference>
<dbReference type="InterPro" id="IPR036852">
    <property type="entry name" value="Peptidase_S8/S53_dom_sf"/>
</dbReference>
<comment type="similarity">
    <text evidence="1">Belongs to the peptidase S8 family. Furin subfamily.</text>
</comment>
<dbReference type="AlphaFoldDB" id="A0A9W8JSQ1"/>
<evidence type="ECO:0000256" key="6">
    <source>
        <dbReference type="ARBA" id="ARBA00022837"/>
    </source>
</evidence>
<dbReference type="PROSITE" id="PS00137">
    <property type="entry name" value="SUBTILASE_HIS"/>
    <property type="match status" value="1"/>
</dbReference>